<protein>
    <recommendedName>
        <fullName evidence="3">Lipocalin</fullName>
    </recommendedName>
</protein>
<sequence>MVRRICLFLCIAIFRSSADTSGTCPGPNVMDGWSFLRNNSQVDMVKRNFNMTANITCMSSNTTSKIDATHTVHQFVRYRNLTSNSWVNGTQTLIAYADEGGKYNFMNTTQTLGPVNTSYTFLYTAENCTVVKVKYLFNETSDTSSASTEGALSWCALWVRDTDFNNPHNCCEEFFQKNCTKPVYEVYNATQCKAF</sequence>
<proteinExistence type="evidence at transcript level"/>
<dbReference type="GO" id="GO:0030682">
    <property type="term" value="P:symbiont-mediated perturbation of host defenses"/>
    <property type="evidence" value="ECO:0007669"/>
    <property type="project" value="InterPro"/>
</dbReference>
<organism evidence="2">
    <name type="scientific">Amblyomma americanum</name>
    <name type="common">Lone star tick</name>
    <dbReference type="NCBI Taxonomy" id="6943"/>
    <lineage>
        <taxon>Eukaryota</taxon>
        <taxon>Metazoa</taxon>
        <taxon>Ecdysozoa</taxon>
        <taxon>Arthropoda</taxon>
        <taxon>Chelicerata</taxon>
        <taxon>Arachnida</taxon>
        <taxon>Acari</taxon>
        <taxon>Parasitiformes</taxon>
        <taxon>Ixodida</taxon>
        <taxon>Ixodoidea</taxon>
        <taxon>Ixodidae</taxon>
        <taxon>Amblyomminae</taxon>
        <taxon>Amblyomma</taxon>
    </lineage>
</organism>
<feature type="chain" id="PRO_5002202886" description="Lipocalin" evidence="1">
    <location>
        <begin position="19"/>
        <end position="195"/>
    </location>
</feature>
<dbReference type="InterPro" id="IPR012674">
    <property type="entry name" value="Calycin"/>
</dbReference>
<evidence type="ECO:0000256" key="1">
    <source>
        <dbReference type="SAM" id="SignalP"/>
    </source>
</evidence>
<keyword evidence="1" id="KW-0732">Signal</keyword>
<evidence type="ECO:0008006" key="3">
    <source>
        <dbReference type="Google" id="ProtNLM"/>
    </source>
</evidence>
<reference evidence="2" key="1">
    <citation type="journal article" date="2015" name="PLoS ONE">
        <title>An Insight into the Sialome of the Lone Star Tick, Amblyomma americanum, with a Glimpse on Its Time Dependent Gene Expression.</title>
        <authorList>
            <person name="Karim S."/>
            <person name="Ribeiro J.M."/>
        </authorList>
    </citation>
    <scope>NUCLEOTIDE SEQUENCE</scope>
    <source>
        <tissue evidence="2">Salivary gland</tissue>
    </source>
</reference>
<dbReference type="AlphaFoldDB" id="A0A0C9S526"/>
<dbReference type="SUPFAM" id="SSF50814">
    <property type="entry name" value="Lipocalins"/>
    <property type="match status" value="1"/>
</dbReference>
<dbReference type="Pfam" id="PF02098">
    <property type="entry name" value="His_binding"/>
    <property type="match status" value="1"/>
</dbReference>
<name>A0A0C9S526_AMBAM</name>
<accession>A0A0C9S526</accession>
<dbReference type="GO" id="GO:0043176">
    <property type="term" value="F:amine binding"/>
    <property type="evidence" value="ECO:0007669"/>
    <property type="project" value="InterPro"/>
</dbReference>
<dbReference type="EMBL" id="GBZX01000296">
    <property type="protein sequence ID" value="JAG92444.1"/>
    <property type="molecule type" value="mRNA"/>
</dbReference>
<dbReference type="InterPro" id="IPR002970">
    <property type="entry name" value="Tick_his-bd"/>
</dbReference>
<dbReference type="Gene3D" id="2.40.128.20">
    <property type="match status" value="1"/>
</dbReference>
<feature type="signal peptide" evidence="1">
    <location>
        <begin position="1"/>
        <end position="18"/>
    </location>
</feature>
<evidence type="ECO:0000313" key="2">
    <source>
        <dbReference type="EMBL" id="JAG92444.1"/>
    </source>
</evidence>